<dbReference type="CDD" id="cd00431">
    <property type="entry name" value="cysteine_hydrolases"/>
    <property type="match status" value="1"/>
</dbReference>
<dbReference type="EMBL" id="JACHIA010000022">
    <property type="protein sequence ID" value="MBB6073246.1"/>
    <property type="molecule type" value="Genomic_DNA"/>
</dbReference>
<dbReference type="InterPro" id="IPR036380">
    <property type="entry name" value="Isochorismatase-like_sf"/>
</dbReference>
<name>A0A841H5T6_9BACT</name>
<comment type="caution">
    <text evidence="3">The sequence shown here is derived from an EMBL/GenBank/DDBJ whole genome shotgun (WGS) entry which is preliminary data.</text>
</comment>
<proteinExistence type="predicted"/>
<protein>
    <submittedName>
        <fullName evidence="3">Nicotinamidase-related amidase</fullName>
    </submittedName>
</protein>
<dbReference type="SUPFAM" id="SSF52499">
    <property type="entry name" value="Isochorismatase-like hydrolases"/>
    <property type="match status" value="1"/>
</dbReference>
<accession>A0A841H5T6</accession>
<organism evidence="3 4">
    <name type="scientific">Longimicrobium terrae</name>
    <dbReference type="NCBI Taxonomy" id="1639882"/>
    <lineage>
        <taxon>Bacteria</taxon>
        <taxon>Pseudomonadati</taxon>
        <taxon>Gemmatimonadota</taxon>
        <taxon>Longimicrobiia</taxon>
        <taxon>Longimicrobiales</taxon>
        <taxon>Longimicrobiaceae</taxon>
        <taxon>Longimicrobium</taxon>
    </lineage>
</organism>
<dbReference type="PANTHER" id="PTHR43540">
    <property type="entry name" value="PEROXYUREIDOACRYLATE/UREIDOACRYLATE AMIDOHYDROLASE-RELATED"/>
    <property type="match status" value="1"/>
</dbReference>
<dbReference type="PANTHER" id="PTHR43540:SF6">
    <property type="entry name" value="ISOCHORISMATASE-LIKE DOMAIN-CONTAINING PROTEIN"/>
    <property type="match status" value="1"/>
</dbReference>
<gene>
    <name evidence="3" type="ORF">HNQ61_004913</name>
</gene>
<keyword evidence="1" id="KW-0378">Hydrolase</keyword>
<sequence length="200" mass="21894">MPANNHDLHGNAPDTSSAVLIIVDMINDLEFPGGDELVPQLIPVAERIASLKARARKAGIPVVYANDNFGKWRSDFREVVDHVLNGDVKGKPLAEALRPDEDDYFVLKPKHSAFFATTLDTLLQYLGARHLILTGATGDTCVLFTASDAYMRDLHLHVPADCTASIDPDENARAIDYMARVHHADVTPSGELDLQKLARA</sequence>
<dbReference type="InterPro" id="IPR050272">
    <property type="entry name" value="Isochorismatase-like_hydrls"/>
</dbReference>
<dbReference type="Gene3D" id="3.40.50.850">
    <property type="entry name" value="Isochorismatase-like"/>
    <property type="match status" value="1"/>
</dbReference>
<dbReference type="Pfam" id="PF00857">
    <property type="entry name" value="Isochorismatase"/>
    <property type="match status" value="1"/>
</dbReference>
<dbReference type="InterPro" id="IPR000868">
    <property type="entry name" value="Isochorismatase-like_dom"/>
</dbReference>
<dbReference type="AlphaFoldDB" id="A0A841H5T6"/>
<evidence type="ECO:0000313" key="4">
    <source>
        <dbReference type="Proteomes" id="UP000582837"/>
    </source>
</evidence>
<feature type="domain" description="Isochorismatase-like" evidence="2">
    <location>
        <begin position="19"/>
        <end position="179"/>
    </location>
</feature>
<keyword evidence="4" id="KW-1185">Reference proteome</keyword>
<evidence type="ECO:0000313" key="3">
    <source>
        <dbReference type="EMBL" id="MBB6073246.1"/>
    </source>
</evidence>
<evidence type="ECO:0000259" key="2">
    <source>
        <dbReference type="Pfam" id="PF00857"/>
    </source>
</evidence>
<dbReference type="Proteomes" id="UP000582837">
    <property type="component" value="Unassembled WGS sequence"/>
</dbReference>
<dbReference type="PRINTS" id="PR01398">
    <property type="entry name" value="ISCHRISMTASE"/>
</dbReference>
<reference evidence="3 4" key="1">
    <citation type="submission" date="2020-08" db="EMBL/GenBank/DDBJ databases">
        <title>Genomic Encyclopedia of Type Strains, Phase IV (KMG-IV): sequencing the most valuable type-strain genomes for metagenomic binning, comparative biology and taxonomic classification.</title>
        <authorList>
            <person name="Goeker M."/>
        </authorList>
    </citation>
    <scope>NUCLEOTIDE SEQUENCE [LARGE SCALE GENOMIC DNA]</scope>
    <source>
        <strain evidence="3 4">DSM 29007</strain>
    </source>
</reference>
<dbReference type="InterPro" id="IPR016291">
    <property type="entry name" value="Isochorismatase"/>
</dbReference>
<evidence type="ECO:0000256" key="1">
    <source>
        <dbReference type="ARBA" id="ARBA00022801"/>
    </source>
</evidence>
<dbReference type="RefSeq" id="WP_170038612.1">
    <property type="nucleotide sequence ID" value="NZ_JABDTL010000002.1"/>
</dbReference>
<dbReference type="GO" id="GO:0008908">
    <property type="term" value="F:isochorismatase activity"/>
    <property type="evidence" value="ECO:0007669"/>
    <property type="project" value="InterPro"/>
</dbReference>